<feature type="transmembrane region" description="Helical" evidence="12">
    <location>
        <begin position="115"/>
        <end position="138"/>
    </location>
</feature>
<keyword evidence="6 12" id="KW-1133">Transmembrane helix</keyword>
<evidence type="ECO:0000256" key="6">
    <source>
        <dbReference type="ARBA" id="ARBA00022989"/>
    </source>
</evidence>
<keyword evidence="4 12" id="KW-0812">Transmembrane</keyword>
<dbReference type="GO" id="GO:0016020">
    <property type="term" value="C:membrane"/>
    <property type="evidence" value="ECO:0007669"/>
    <property type="project" value="UniProtKB-SubCell"/>
</dbReference>
<keyword evidence="8 12" id="KW-0472">Membrane</keyword>
<comment type="caution">
    <text evidence="13">The sequence shown here is derived from an EMBL/GenBank/DDBJ whole genome shotgun (WGS) entry which is preliminary data.</text>
</comment>
<evidence type="ECO:0000256" key="12">
    <source>
        <dbReference type="SAM" id="Phobius"/>
    </source>
</evidence>
<evidence type="ECO:0000256" key="8">
    <source>
        <dbReference type="ARBA" id="ARBA00023136"/>
    </source>
</evidence>
<keyword evidence="5" id="KW-0249">Electron transport</keyword>
<evidence type="ECO:0000256" key="2">
    <source>
        <dbReference type="ARBA" id="ARBA00007602"/>
    </source>
</evidence>
<protein>
    <recommendedName>
        <fullName evidence="15">2-oxoglutarate dehydrogenase</fullName>
    </recommendedName>
</protein>
<dbReference type="InterPro" id="IPR023380">
    <property type="entry name" value="DsbB-like_sf"/>
</dbReference>
<reference evidence="13 14" key="1">
    <citation type="journal article" date="2016" name="Nat. Commun.">
        <title>Thousands of microbial genomes shed light on interconnected biogeochemical processes in an aquifer system.</title>
        <authorList>
            <person name="Anantharaman K."/>
            <person name="Brown C.T."/>
            <person name="Hug L.A."/>
            <person name="Sharon I."/>
            <person name="Castelle C.J."/>
            <person name="Probst A.J."/>
            <person name="Thomas B.C."/>
            <person name="Singh A."/>
            <person name="Wilkins M.J."/>
            <person name="Karaoz U."/>
            <person name="Brodie E.L."/>
            <person name="Williams K.H."/>
            <person name="Hubbard S.S."/>
            <person name="Banfield J.F."/>
        </authorList>
    </citation>
    <scope>NUCLEOTIDE SEQUENCE [LARGE SCALE GENOMIC DNA]</scope>
</reference>
<evidence type="ECO:0000313" key="13">
    <source>
        <dbReference type="EMBL" id="OGG08239.1"/>
    </source>
</evidence>
<dbReference type="EMBL" id="MFJF01000005">
    <property type="protein sequence ID" value="OGG08239.1"/>
    <property type="molecule type" value="Genomic_DNA"/>
</dbReference>
<evidence type="ECO:0000256" key="5">
    <source>
        <dbReference type="ARBA" id="ARBA00022982"/>
    </source>
</evidence>
<evidence type="ECO:0000256" key="11">
    <source>
        <dbReference type="ARBA" id="ARBA00023284"/>
    </source>
</evidence>
<dbReference type="InterPro" id="IPR012187">
    <property type="entry name" value="Disulphide_bond_form_BdbC"/>
</dbReference>
<feature type="transmembrane region" description="Helical" evidence="12">
    <location>
        <begin position="40"/>
        <end position="58"/>
    </location>
</feature>
<dbReference type="GO" id="GO:0015035">
    <property type="term" value="F:protein-disulfide reductase activity"/>
    <property type="evidence" value="ECO:0007669"/>
    <property type="project" value="InterPro"/>
</dbReference>
<feature type="transmembrane region" description="Helical" evidence="12">
    <location>
        <begin position="67"/>
        <end position="84"/>
    </location>
</feature>
<evidence type="ECO:0008006" key="15">
    <source>
        <dbReference type="Google" id="ProtNLM"/>
    </source>
</evidence>
<evidence type="ECO:0000256" key="7">
    <source>
        <dbReference type="ARBA" id="ARBA00023002"/>
    </source>
</evidence>
<dbReference type="Proteomes" id="UP000177354">
    <property type="component" value="Unassembled WGS sequence"/>
</dbReference>
<feature type="transmembrane region" description="Helical" evidence="12">
    <location>
        <begin position="12"/>
        <end position="28"/>
    </location>
</feature>
<comment type="subcellular location">
    <subcellularLocation>
        <location evidence="1">Membrane</location>
        <topology evidence="1">Multi-pass membrane protein</topology>
    </subcellularLocation>
</comment>
<dbReference type="PIRSF" id="PIRSF036659">
    <property type="entry name" value="BdbC"/>
    <property type="match status" value="1"/>
</dbReference>
<evidence type="ECO:0000256" key="4">
    <source>
        <dbReference type="ARBA" id="ARBA00022692"/>
    </source>
</evidence>
<keyword evidence="3" id="KW-0813">Transport</keyword>
<dbReference type="InterPro" id="IPR003752">
    <property type="entry name" value="DiS_bond_form_DsbB/BdbC"/>
</dbReference>
<dbReference type="Pfam" id="PF02600">
    <property type="entry name" value="DsbB"/>
    <property type="match status" value="1"/>
</dbReference>
<keyword evidence="9" id="KW-1015">Disulfide bond</keyword>
<dbReference type="GO" id="GO:0006457">
    <property type="term" value="P:protein folding"/>
    <property type="evidence" value="ECO:0007669"/>
    <property type="project" value="InterPro"/>
</dbReference>
<dbReference type="PANTHER" id="PTHR43469">
    <property type="entry name" value="DISULFIDE FORMATION PROTEIN-RELATED"/>
    <property type="match status" value="1"/>
</dbReference>
<dbReference type="SUPFAM" id="SSF158442">
    <property type="entry name" value="DsbB-like"/>
    <property type="match status" value="1"/>
</dbReference>
<evidence type="ECO:0000256" key="10">
    <source>
        <dbReference type="ARBA" id="ARBA00023186"/>
    </source>
</evidence>
<keyword evidence="7" id="KW-0560">Oxidoreductase</keyword>
<dbReference type="Gene3D" id="1.20.1550.10">
    <property type="entry name" value="DsbB-like"/>
    <property type="match status" value="1"/>
</dbReference>
<keyword evidence="11" id="KW-0676">Redox-active center</keyword>
<accession>A0A1F5Z718</accession>
<dbReference type="AlphaFoldDB" id="A0A1F5Z718"/>
<dbReference type="PANTHER" id="PTHR43469:SF1">
    <property type="entry name" value="SPBETA PROPHAGE-DERIVED DISULFIDE BOND FORMATION PROTEIN B"/>
    <property type="match status" value="1"/>
</dbReference>
<evidence type="ECO:0000256" key="9">
    <source>
        <dbReference type="ARBA" id="ARBA00023157"/>
    </source>
</evidence>
<name>A0A1F5Z718_9BACT</name>
<gene>
    <name evidence="13" type="ORF">A2777_02160</name>
</gene>
<dbReference type="NCBIfam" id="NF002849">
    <property type="entry name" value="PRK03113.1"/>
    <property type="match status" value="1"/>
</dbReference>
<evidence type="ECO:0000256" key="3">
    <source>
        <dbReference type="ARBA" id="ARBA00022448"/>
    </source>
</evidence>
<sequence length="141" mass="15946">MFRKIVKYSYHLALIVSLTATLGSLFYSEIAGFEPCKLCWFQRILMYPMPLLLSLAIWKKDKSINDYLITLSGIGIVIAFYHYYLQRGGQSILPCSTIGYSVSCSNSFVMELGYITIPLMAATAFLLIIVLMLVPILIKEK</sequence>
<evidence type="ECO:0000256" key="1">
    <source>
        <dbReference type="ARBA" id="ARBA00004141"/>
    </source>
</evidence>
<proteinExistence type="inferred from homology"/>
<comment type="similarity">
    <text evidence="2">Belongs to the DsbB family. BdbC subfamily.</text>
</comment>
<organism evidence="13 14">
    <name type="scientific">Candidatus Gottesmanbacteria bacterium RIFCSPHIGHO2_01_FULL_40_15</name>
    <dbReference type="NCBI Taxonomy" id="1798376"/>
    <lineage>
        <taxon>Bacteria</taxon>
        <taxon>Candidatus Gottesmaniibacteriota</taxon>
    </lineage>
</organism>
<evidence type="ECO:0000313" key="14">
    <source>
        <dbReference type="Proteomes" id="UP000177354"/>
    </source>
</evidence>
<keyword evidence="10" id="KW-0143">Chaperone</keyword>